<evidence type="ECO:0000256" key="4">
    <source>
        <dbReference type="SAM" id="SignalP"/>
    </source>
</evidence>
<dbReference type="CDD" id="cd06338">
    <property type="entry name" value="PBP1_ABC_ligand_binding-like"/>
    <property type="match status" value="1"/>
</dbReference>
<dbReference type="OrthoDB" id="9791590at2"/>
<keyword evidence="2 4" id="KW-0732">Signal</keyword>
<evidence type="ECO:0000259" key="5">
    <source>
        <dbReference type="Pfam" id="PF13458"/>
    </source>
</evidence>
<accession>A0A432V0Q7</accession>
<keyword evidence="3" id="KW-0029">Amino-acid transport</keyword>
<gene>
    <name evidence="6" type="ORF">EET67_21105</name>
</gene>
<comment type="similarity">
    <text evidence="1">Belongs to the leucine-binding protein family.</text>
</comment>
<feature type="signal peptide" evidence="4">
    <location>
        <begin position="1"/>
        <end position="25"/>
    </location>
</feature>
<dbReference type="AlphaFoldDB" id="A0A432V0Q7"/>
<evidence type="ECO:0000256" key="1">
    <source>
        <dbReference type="ARBA" id="ARBA00010062"/>
    </source>
</evidence>
<sequence>MDRRSFLKTGAALAVAGAMPSVARAQESTITFGGSIPMTGTAAETGLNVLYGYRCAVKYINEEMGGVEIGGQKYKLGLNLFDDASDPARATTLIQRQVDEGIGFFLGSFGSNIVLPTCAITEAAGRIMVQAGGGSDLIFTQGRKRVFGIFPRASLQFVSSVNMFKTLDPKVGKISIMYTNDAFSEFQATGARKTIEEAGIEVIDYIALPAQVSDVSNVLTTIRQNAPDILVCTTHDETSTLITRQMVATNTNVPMLYQTLGPQTAGYRDALGNYANGVVTQAYWSERATFECEYFGSAAKFAEYYAANFDRTLTYHMASGAVCILAYVQAAKIAGSLDVDAVRDALSALDYNCFYGHLRFTPEGDGDPALLGPLLVQRQAGDIEVIAPGEVASAKPIYPAPSWQDRA</sequence>
<proteinExistence type="inferred from homology"/>
<name>A0A432V0Q7_9HYPH</name>
<evidence type="ECO:0000313" key="6">
    <source>
        <dbReference type="EMBL" id="RUM95794.1"/>
    </source>
</evidence>
<dbReference type="PANTHER" id="PTHR30483">
    <property type="entry name" value="LEUCINE-SPECIFIC-BINDING PROTEIN"/>
    <property type="match status" value="1"/>
</dbReference>
<evidence type="ECO:0000256" key="2">
    <source>
        <dbReference type="ARBA" id="ARBA00022729"/>
    </source>
</evidence>
<feature type="domain" description="Leucine-binding protein" evidence="5">
    <location>
        <begin position="29"/>
        <end position="363"/>
    </location>
</feature>
<dbReference type="Pfam" id="PF13458">
    <property type="entry name" value="Peripla_BP_6"/>
    <property type="match status" value="1"/>
</dbReference>
<dbReference type="GO" id="GO:0006865">
    <property type="term" value="P:amino acid transport"/>
    <property type="evidence" value="ECO:0007669"/>
    <property type="project" value="UniProtKB-KW"/>
</dbReference>
<dbReference type="InterPro" id="IPR028082">
    <property type="entry name" value="Peripla_BP_I"/>
</dbReference>
<protein>
    <recommendedName>
        <fullName evidence="5">Leucine-binding protein domain-containing protein</fullName>
    </recommendedName>
</protein>
<dbReference type="InterPro" id="IPR051010">
    <property type="entry name" value="BCAA_transport"/>
</dbReference>
<organism evidence="6 7">
    <name type="scientific">Borborobacter arsenicus</name>
    <dbReference type="NCBI Taxonomy" id="1851146"/>
    <lineage>
        <taxon>Bacteria</taxon>
        <taxon>Pseudomonadati</taxon>
        <taxon>Pseudomonadota</taxon>
        <taxon>Alphaproteobacteria</taxon>
        <taxon>Hyphomicrobiales</taxon>
        <taxon>Phyllobacteriaceae</taxon>
        <taxon>Borborobacter</taxon>
    </lineage>
</organism>
<dbReference type="RefSeq" id="WP_128625467.1">
    <property type="nucleotide sequence ID" value="NZ_ML133514.1"/>
</dbReference>
<keyword evidence="3" id="KW-0813">Transport</keyword>
<dbReference type="EMBL" id="RKST01000030">
    <property type="protein sequence ID" value="RUM95794.1"/>
    <property type="molecule type" value="Genomic_DNA"/>
</dbReference>
<dbReference type="Gene3D" id="3.40.50.2300">
    <property type="match status" value="2"/>
</dbReference>
<dbReference type="InterPro" id="IPR006311">
    <property type="entry name" value="TAT_signal"/>
</dbReference>
<dbReference type="PANTHER" id="PTHR30483:SF37">
    <property type="entry name" value="ABC TRANSPORTER SUBSTRATE-BINDING PROTEIN"/>
    <property type="match status" value="1"/>
</dbReference>
<dbReference type="InterPro" id="IPR019546">
    <property type="entry name" value="TAT_signal_bac_arc"/>
</dbReference>
<reference evidence="6 7" key="1">
    <citation type="submission" date="2018-11" db="EMBL/GenBank/DDBJ databases">
        <title>Pseudaminobacter arsenicus sp. nov., an arsenic-resistant bacterium isolated from arsenic-rich aquifers.</title>
        <authorList>
            <person name="Mu Y."/>
        </authorList>
    </citation>
    <scope>NUCLEOTIDE SEQUENCE [LARGE SCALE GENOMIC DNA]</scope>
    <source>
        <strain evidence="6 7">CB3</strain>
    </source>
</reference>
<dbReference type="Pfam" id="PF10518">
    <property type="entry name" value="TAT_signal"/>
    <property type="match status" value="1"/>
</dbReference>
<evidence type="ECO:0000313" key="7">
    <source>
        <dbReference type="Proteomes" id="UP000281647"/>
    </source>
</evidence>
<comment type="caution">
    <text evidence="6">The sequence shown here is derived from an EMBL/GenBank/DDBJ whole genome shotgun (WGS) entry which is preliminary data.</text>
</comment>
<keyword evidence="7" id="KW-1185">Reference proteome</keyword>
<dbReference type="Proteomes" id="UP000281647">
    <property type="component" value="Unassembled WGS sequence"/>
</dbReference>
<dbReference type="PROSITE" id="PS51318">
    <property type="entry name" value="TAT"/>
    <property type="match status" value="1"/>
</dbReference>
<dbReference type="InterPro" id="IPR028081">
    <property type="entry name" value="Leu-bd"/>
</dbReference>
<feature type="chain" id="PRO_5019303161" description="Leucine-binding protein domain-containing protein" evidence="4">
    <location>
        <begin position="26"/>
        <end position="407"/>
    </location>
</feature>
<dbReference type="SUPFAM" id="SSF53822">
    <property type="entry name" value="Periplasmic binding protein-like I"/>
    <property type="match status" value="1"/>
</dbReference>
<evidence type="ECO:0000256" key="3">
    <source>
        <dbReference type="ARBA" id="ARBA00022970"/>
    </source>
</evidence>